<reference evidence="2" key="1">
    <citation type="submission" date="2017-09" db="EMBL/GenBank/DDBJ databases">
        <title>Complete Genome Sequence of ansamitocin-producing Bacterium Actinosynnema pretiosum X47.</title>
        <authorList>
            <person name="Cao G."/>
            <person name="Zong G."/>
            <person name="Zhong C."/>
            <person name="Fu J."/>
        </authorList>
    </citation>
    <scope>NUCLEOTIDE SEQUENCE [LARGE SCALE GENOMIC DNA]</scope>
    <source>
        <strain evidence="2">X47</strain>
    </source>
</reference>
<name>A0A290ZAV9_9PSEU</name>
<dbReference type="AlphaFoldDB" id="A0A290ZAV9"/>
<evidence type="ECO:0000313" key="2">
    <source>
        <dbReference type="EMBL" id="ATE56126.1"/>
    </source>
</evidence>
<feature type="domain" description="DUF397" evidence="1">
    <location>
        <begin position="9"/>
        <end position="65"/>
    </location>
</feature>
<dbReference type="EMBL" id="CP023445">
    <property type="protein sequence ID" value="ATE56126.1"/>
    <property type="molecule type" value="Genomic_DNA"/>
</dbReference>
<keyword evidence="3" id="KW-1185">Reference proteome</keyword>
<accession>A0A290ZAV9</accession>
<gene>
    <name evidence="2" type="ORF">CNX65_24980</name>
</gene>
<dbReference type="KEGG" id="apre:CNX65_24980"/>
<dbReference type="RefSeq" id="WP_096495947.1">
    <property type="nucleotide sequence ID" value="NZ_CP023445.1"/>
</dbReference>
<protein>
    <submittedName>
        <fullName evidence="2">DUF397 domain-containing protein</fullName>
    </submittedName>
</protein>
<dbReference type="InterPro" id="IPR007278">
    <property type="entry name" value="DUF397"/>
</dbReference>
<proteinExistence type="predicted"/>
<organism evidence="2 3">
    <name type="scientific">Actinosynnema pretiosum</name>
    <dbReference type="NCBI Taxonomy" id="42197"/>
    <lineage>
        <taxon>Bacteria</taxon>
        <taxon>Bacillati</taxon>
        <taxon>Actinomycetota</taxon>
        <taxon>Actinomycetes</taxon>
        <taxon>Pseudonocardiales</taxon>
        <taxon>Pseudonocardiaceae</taxon>
        <taxon>Actinosynnema</taxon>
    </lineage>
</organism>
<dbReference type="Pfam" id="PF04149">
    <property type="entry name" value="DUF397"/>
    <property type="match status" value="1"/>
</dbReference>
<evidence type="ECO:0000313" key="3">
    <source>
        <dbReference type="Proteomes" id="UP000218505"/>
    </source>
</evidence>
<dbReference type="Proteomes" id="UP000218505">
    <property type="component" value="Chromosome"/>
</dbReference>
<sequence length="71" mass="7598">MTTEVVGWRWRKSSRSNGGGGACVEIGLSTNDNVSSRAVRDSKNPDGGTLIFNRGTAARFIASLRSGQLDR</sequence>
<evidence type="ECO:0000259" key="1">
    <source>
        <dbReference type="Pfam" id="PF04149"/>
    </source>
</evidence>